<dbReference type="InterPro" id="IPR003165">
    <property type="entry name" value="Piwi"/>
</dbReference>
<sequence>MALSFDEVLLLNPRPGPPQLAFNFLPVTFTSARFDGGEVPYTSPEQLSELRAKLADSHVVTRIGDSIKCIPIIDGADPYGAQTTFHLREHKLLTMRLAEQALLRAVRGWGYQLRKRQPVTFVSRFAGKDLLEPLVREHRPQALGRLHVYPQFILDARTIGPSDRPGVIVGVKTRREIDLTVAELLDLGVGVLGQYVLADPGTVVAEPDMDPWAYRRAAGAVERVHGSDLILRDAPGADTVDAGQAWMESRLETFQEVLHTLAGTDGARIQRELDQAAFELLGAFGRYEKTIDIAARLGKHGPLMLANGLAATIEPPVGSSNGRSVKGERYRSPTFRFDQAGDKTDYKLERGLTTNGPFDVEFFANKRPWIAVITPRKHKGVVENFVNQLLHGVPGQNAFSQGFIRKYHLASCDVTVHPFDGGPLDAGAYRQACRAALQAGAVELAIVITSEAQTHLAGDASPYLVAKSTFMGHGVPVQEVKIETVRLPNLAIPLNSIALACYAKLGGIPFVIAAPRALAQELVIGIGSAHVKASRLTEPERVVGITTVFSADGTYLLSNASREADYADYPRELLRSLTECIEDIKNRNAWQRGDGLRLIFHVFKPLKDVEAIAVKRLVERLTRDYASVEFAFVHVSNDHELVMFDRASTGIATHGGAVKGRFVPERGHAVAIGRREMLLAVGGPYDLKSATHAIPKPLLLKLHAESTFTDIEYLARQAYRFTSMSWRTMYPSRLPVTIQYSDLIAELLGQLRHVKNWNADAIITRLRGSRWFL</sequence>
<reference evidence="4" key="1">
    <citation type="submission" date="2021-01" db="EMBL/GenBank/DDBJ databases">
        <title>Whole genome shotgun sequence of Actinoplanes capillaceus NBRC 16408.</title>
        <authorList>
            <person name="Komaki H."/>
            <person name="Tamura T."/>
        </authorList>
    </citation>
    <scope>NUCLEOTIDE SEQUENCE [LARGE SCALE GENOMIC DNA]</scope>
    <source>
        <strain evidence="4">NBRC 16408</strain>
    </source>
</reference>
<dbReference type="InterPro" id="IPR036397">
    <property type="entry name" value="RNaseH_sf"/>
</dbReference>
<dbReference type="PROSITE" id="PS50822">
    <property type="entry name" value="PIWI"/>
    <property type="match status" value="1"/>
</dbReference>
<dbReference type="CDD" id="cd04659">
    <property type="entry name" value="Piwi_piwi-like_ProArk"/>
    <property type="match status" value="1"/>
</dbReference>
<feature type="domain" description="Piwi" evidence="3">
    <location>
        <begin position="443"/>
        <end position="753"/>
    </location>
</feature>
<protein>
    <recommendedName>
        <fullName evidence="2">Protein argonaute</fullName>
    </recommendedName>
</protein>
<dbReference type="EMBL" id="BOMF01000121">
    <property type="protein sequence ID" value="GID49140.1"/>
    <property type="molecule type" value="Genomic_DNA"/>
</dbReference>
<evidence type="ECO:0000313" key="4">
    <source>
        <dbReference type="EMBL" id="GID49140.1"/>
    </source>
</evidence>
<organism evidence="4">
    <name type="scientific">Actinoplanes campanulatus</name>
    <dbReference type="NCBI Taxonomy" id="113559"/>
    <lineage>
        <taxon>Bacteria</taxon>
        <taxon>Bacillati</taxon>
        <taxon>Actinomycetota</taxon>
        <taxon>Actinomycetes</taxon>
        <taxon>Micromonosporales</taxon>
        <taxon>Micromonosporaceae</taxon>
        <taxon>Actinoplanes</taxon>
    </lineage>
</organism>
<comment type="caution">
    <text evidence="4">The sequence shown here is derived from an EMBL/GenBank/DDBJ whole genome shotgun (WGS) entry which is preliminary data.</text>
</comment>
<dbReference type="Gene3D" id="3.30.420.10">
    <property type="entry name" value="Ribonuclease H-like superfamily/Ribonuclease H"/>
    <property type="match status" value="1"/>
</dbReference>
<comment type="similarity">
    <text evidence="1">Belongs to the argonaute family. Long pAgo subfamily.</text>
</comment>
<dbReference type="SMART" id="SM00950">
    <property type="entry name" value="Piwi"/>
    <property type="match status" value="1"/>
</dbReference>
<accession>A0ABQ3WSJ3</accession>
<dbReference type="Gene3D" id="3.40.50.2300">
    <property type="match status" value="1"/>
</dbReference>
<dbReference type="Pfam" id="PF02171">
    <property type="entry name" value="Piwi"/>
    <property type="match status" value="1"/>
</dbReference>
<evidence type="ECO:0000259" key="3">
    <source>
        <dbReference type="PROSITE" id="PS50822"/>
    </source>
</evidence>
<evidence type="ECO:0000256" key="2">
    <source>
        <dbReference type="ARBA" id="ARBA00035032"/>
    </source>
</evidence>
<dbReference type="SUPFAM" id="SSF53098">
    <property type="entry name" value="Ribonuclease H-like"/>
    <property type="match status" value="1"/>
</dbReference>
<dbReference type="RefSeq" id="WP_204299269.1">
    <property type="nucleotide sequence ID" value="NZ_BAAAGQ010000054.1"/>
</dbReference>
<gene>
    <name evidence="4" type="ORF">Aca07nite_64150</name>
</gene>
<proteinExistence type="inferred from homology"/>
<evidence type="ECO:0000256" key="1">
    <source>
        <dbReference type="ARBA" id="ARBA00035012"/>
    </source>
</evidence>
<dbReference type="InterPro" id="IPR012337">
    <property type="entry name" value="RNaseH-like_sf"/>
</dbReference>
<name>A0ABQ3WSJ3_9ACTN</name>